<evidence type="ECO:0008006" key="8">
    <source>
        <dbReference type="Google" id="ProtNLM"/>
    </source>
</evidence>
<dbReference type="Gene3D" id="2.60.450.10">
    <property type="entry name" value="Lipopolysaccharide (LPS) transport protein A like domain"/>
    <property type="match status" value="1"/>
</dbReference>
<sequence>MNRTVLNPLLLVLAIGLGSYAVWQWQQRQVPAPEPVQRSDYVLRDFDLTALNEQGTEAFTLQSPYLEREPDGRSMNIRLPRFSFPGRDGMWQARSVTAWVGPRAREVQLRKDVELVGPASASGERTRFTTGLLSVFPDEQRASTDDRVNIAQGKSFYAGTGLRVDMAAKRFQLLNDTRGTLCATPASC</sequence>
<dbReference type="PATRIC" id="fig|1121014.3.peg.1057"/>
<evidence type="ECO:0000256" key="2">
    <source>
        <dbReference type="ARBA" id="ARBA00022519"/>
    </source>
</evidence>
<evidence type="ECO:0000256" key="5">
    <source>
        <dbReference type="ARBA" id="ARBA00023136"/>
    </source>
</evidence>
<dbReference type="OrthoDB" id="5973594at2"/>
<name>A0A087MJI2_9GAMM</name>
<comment type="caution">
    <text evidence="6">The sequence shown here is derived from an EMBL/GenBank/DDBJ whole genome shotgun (WGS) entry which is preliminary data.</text>
</comment>
<proteinExistence type="predicted"/>
<protein>
    <recommendedName>
        <fullName evidence="8">Lipopolysaccharide export system protein LptC</fullName>
    </recommendedName>
</protein>
<dbReference type="RefSeq" id="WP_034222107.1">
    <property type="nucleotide sequence ID" value="NZ_AVCJ01000008.1"/>
</dbReference>
<evidence type="ECO:0000256" key="4">
    <source>
        <dbReference type="ARBA" id="ARBA00022989"/>
    </source>
</evidence>
<reference evidence="6 7" key="2">
    <citation type="journal article" date="2015" name="Stand. Genomic Sci.">
        <title>High quality draft genomic sequence of Arenimonas donghaensis DSM 18148(T).</title>
        <authorList>
            <person name="Chen F."/>
            <person name="Wang H."/>
            <person name="Cao Y."/>
            <person name="Li X."/>
            <person name="Wang G."/>
        </authorList>
    </citation>
    <scope>NUCLEOTIDE SEQUENCE [LARGE SCALE GENOMIC DNA]</scope>
    <source>
        <strain evidence="6 7">HO3-R19</strain>
    </source>
</reference>
<keyword evidence="7" id="KW-1185">Reference proteome</keyword>
<keyword evidence="5" id="KW-0472">Membrane</keyword>
<dbReference type="GO" id="GO:0015221">
    <property type="term" value="F:lipopolysaccharide transmembrane transporter activity"/>
    <property type="evidence" value="ECO:0007669"/>
    <property type="project" value="InterPro"/>
</dbReference>
<keyword evidence="4" id="KW-1133">Transmembrane helix</keyword>
<evidence type="ECO:0000313" key="6">
    <source>
        <dbReference type="EMBL" id="KFL37035.1"/>
    </source>
</evidence>
<dbReference type="AlphaFoldDB" id="A0A087MJI2"/>
<keyword evidence="3" id="KW-0812">Transmembrane</keyword>
<dbReference type="GO" id="GO:0030288">
    <property type="term" value="C:outer membrane-bounded periplasmic space"/>
    <property type="evidence" value="ECO:0007669"/>
    <property type="project" value="TreeGrafter"/>
</dbReference>
<dbReference type="EMBL" id="AVCJ01000008">
    <property type="protein sequence ID" value="KFL37035.1"/>
    <property type="molecule type" value="Genomic_DNA"/>
</dbReference>
<gene>
    <name evidence="6" type="ORF">N788_11535</name>
</gene>
<dbReference type="Pfam" id="PF06835">
    <property type="entry name" value="LptC"/>
    <property type="match status" value="1"/>
</dbReference>
<evidence type="ECO:0000256" key="1">
    <source>
        <dbReference type="ARBA" id="ARBA00022475"/>
    </source>
</evidence>
<dbReference type="GO" id="GO:0017089">
    <property type="term" value="F:glycolipid transfer activity"/>
    <property type="evidence" value="ECO:0007669"/>
    <property type="project" value="TreeGrafter"/>
</dbReference>
<dbReference type="Proteomes" id="UP000029085">
    <property type="component" value="Unassembled WGS sequence"/>
</dbReference>
<dbReference type="NCBIfam" id="TIGR04409">
    <property type="entry name" value="LptC_YrbK"/>
    <property type="match status" value="1"/>
</dbReference>
<dbReference type="PANTHER" id="PTHR37481:SF1">
    <property type="entry name" value="LIPOPOLYSACCHARIDE EXPORT SYSTEM PROTEIN LPTC"/>
    <property type="match status" value="1"/>
</dbReference>
<dbReference type="InterPro" id="IPR010664">
    <property type="entry name" value="LipoPS_assembly_LptC-rel"/>
</dbReference>
<dbReference type="InterPro" id="IPR026265">
    <property type="entry name" value="LptC"/>
</dbReference>
<organism evidence="6 7">
    <name type="scientific">Arenimonas donghaensis DSM 18148 = HO3-R19</name>
    <dbReference type="NCBI Taxonomy" id="1121014"/>
    <lineage>
        <taxon>Bacteria</taxon>
        <taxon>Pseudomonadati</taxon>
        <taxon>Pseudomonadota</taxon>
        <taxon>Gammaproteobacteria</taxon>
        <taxon>Lysobacterales</taxon>
        <taxon>Lysobacteraceae</taxon>
        <taxon>Arenimonas</taxon>
    </lineage>
</organism>
<evidence type="ECO:0000256" key="3">
    <source>
        <dbReference type="ARBA" id="ARBA00022692"/>
    </source>
</evidence>
<keyword evidence="1" id="KW-1003">Cell membrane</keyword>
<dbReference type="STRING" id="1121014.N788_11535"/>
<dbReference type="InterPro" id="IPR052363">
    <property type="entry name" value="LPS_export_LptC"/>
</dbReference>
<evidence type="ECO:0000313" key="7">
    <source>
        <dbReference type="Proteomes" id="UP000029085"/>
    </source>
</evidence>
<dbReference type="GO" id="GO:0005886">
    <property type="term" value="C:plasma membrane"/>
    <property type="evidence" value="ECO:0007669"/>
    <property type="project" value="InterPro"/>
</dbReference>
<reference evidence="7" key="1">
    <citation type="submission" date="2013-08" db="EMBL/GenBank/DDBJ databases">
        <title>Genome sequencing of Arenimonas donghaensis.</title>
        <authorList>
            <person name="Chen F."/>
            <person name="Wang G."/>
        </authorList>
    </citation>
    <scope>NUCLEOTIDE SEQUENCE [LARGE SCALE GENOMIC DNA]</scope>
    <source>
        <strain evidence="7">HO3-R19</strain>
    </source>
</reference>
<dbReference type="PANTHER" id="PTHR37481">
    <property type="entry name" value="LIPOPOLYSACCHARIDE EXPORT SYSTEM PROTEIN LPTC"/>
    <property type="match status" value="1"/>
</dbReference>
<keyword evidence="2" id="KW-0997">Cell inner membrane</keyword>
<accession>A0A087MJI2</accession>